<dbReference type="Gene3D" id="1.10.287.110">
    <property type="entry name" value="DnaJ domain"/>
    <property type="match status" value="1"/>
</dbReference>
<dbReference type="PROSITE" id="PS50076">
    <property type="entry name" value="DNAJ_2"/>
    <property type="match status" value="1"/>
</dbReference>
<dbReference type="SUPFAM" id="SSF46565">
    <property type="entry name" value="Chaperone J-domain"/>
    <property type="match status" value="1"/>
</dbReference>
<dbReference type="Pfam" id="PF13370">
    <property type="entry name" value="Fer4_13"/>
    <property type="match status" value="1"/>
</dbReference>
<sequence>MAQLLSPVYTEALKVRNPSLNFCSSNSCRMLPKTTSTWNFVTNSGKRRRWGRIGVAAQDSFSLTDTVADDYYVVLGLLPDATQTQIKKAYYNCMKACHPDLSGNDPETTNICTFINEVYAVLSDPVQRMVYDEIHGCIGCKNCANVASDVLAIKEDFGKARAYTQCRKSELVQHAIESCPVDCIHWTSAAQLSLLEDEMRRIERVIIALMLTGMGSALNGVFRMASS</sequence>
<evidence type="ECO:0000259" key="1">
    <source>
        <dbReference type="PROSITE" id="PS50076"/>
    </source>
</evidence>
<gene>
    <name evidence="2" type="ORF">LLUT_LOCUS24545</name>
</gene>
<evidence type="ECO:0000313" key="2">
    <source>
        <dbReference type="EMBL" id="CAL0323485.1"/>
    </source>
</evidence>
<dbReference type="InterPro" id="IPR001623">
    <property type="entry name" value="DnaJ_domain"/>
</dbReference>
<dbReference type="SMART" id="SM00271">
    <property type="entry name" value="DnaJ"/>
    <property type="match status" value="1"/>
</dbReference>
<dbReference type="CDD" id="cd06257">
    <property type="entry name" value="DnaJ"/>
    <property type="match status" value="1"/>
</dbReference>
<dbReference type="PRINTS" id="PR00625">
    <property type="entry name" value="JDOMAIN"/>
</dbReference>
<reference evidence="2 3" key="1">
    <citation type="submission" date="2024-03" db="EMBL/GenBank/DDBJ databases">
        <authorList>
            <person name="Martinez-Hernandez J."/>
        </authorList>
    </citation>
    <scope>NUCLEOTIDE SEQUENCE [LARGE SCALE GENOMIC DNA]</scope>
</reference>
<dbReference type="Proteomes" id="UP001497480">
    <property type="component" value="Unassembled WGS sequence"/>
</dbReference>
<evidence type="ECO:0000313" key="3">
    <source>
        <dbReference type="Proteomes" id="UP001497480"/>
    </source>
</evidence>
<organism evidence="2 3">
    <name type="scientific">Lupinus luteus</name>
    <name type="common">European yellow lupine</name>
    <dbReference type="NCBI Taxonomy" id="3873"/>
    <lineage>
        <taxon>Eukaryota</taxon>
        <taxon>Viridiplantae</taxon>
        <taxon>Streptophyta</taxon>
        <taxon>Embryophyta</taxon>
        <taxon>Tracheophyta</taxon>
        <taxon>Spermatophyta</taxon>
        <taxon>Magnoliopsida</taxon>
        <taxon>eudicotyledons</taxon>
        <taxon>Gunneridae</taxon>
        <taxon>Pentapetalae</taxon>
        <taxon>rosids</taxon>
        <taxon>fabids</taxon>
        <taxon>Fabales</taxon>
        <taxon>Fabaceae</taxon>
        <taxon>Papilionoideae</taxon>
        <taxon>50 kb inversion clade</taxon>
        <taxon>genistoids sensu lato</taxon>
        <taxon>core genistoids</taxon>
        <taxon>Genisteae</taxon>
        <taxon>Lupinus</taxon>
    </lineage>
</organism>
<dbReference type="EMBL" id="CAXHTB010000017">
    <property type="protein sequence ID" value="CAL0323485.1"/>
    <property type="molecule type" value="Genomic_DNA"/>
</dbReference>
<proteinExistence type="predicted"/>
<dbReference type="SUPFAM" id="SSF54862">
    <property type="entry name" value="4Fe-4S ferredoxins"/>
    <property type="match status" value="1"/>
</dbReference>
<dbReference type="PANTHER" id="PTHR44579">
    <property type="entry name" value="OS01G0730500 PROTEIN"/>
    <property type="match status" value="1"/>
</dbReference>
<dbReference type="PANTHER" id="PTHR44579:SF2">
    <property type="entry name" value="OS01G0730500 PROTEIN"/>
    <property type="match status" value="1"/>
</dbReference>
<comment type="caution">
    <text evidence="2">The sequence shown here is derived from an EMBL/GenBank/DDBJ whole genome shotgun (WGS) entry which is preliminary data.</text>
</comment>
<dbReference type="Gene3D" id="3.30.70.20">
    <property type="match status" value="1"/>
</dbReference>
<dbReference type="Pfam" id="PF00226">
    <property type="entry name" value="DnaJ"/>
    <property type="match status" value="1"/>
</dbReference>
<feature type="domain" description="J" evidence="1">
    <location>
        <begin position="70"/>
        <end position="135"/>
    </location>
</feature>
<name>A0AAV1XNV8_LUPLU</name>
<dbReference type="AlphaFoldDB" id="A0AAV1XNV8"/>
<dbReference type="InterPro" id="IPR036869">
    <property type="entry name" value="J_dom_sf"/>
</dbReference>
<protein>
    <recommendedName>
        <fullName evidence="1">J domain-containing protein</fullName>
    </recommendedName>
</protein>
<keyword evidence="3" id="KW-1185">Reference proteome</keyword>
<accession>A0AAV1XNV8</accession>